<gene>
    <name evidence="2" type="ORF">Sv326_0769</name>
</gene>
<reference evidence="3" key="1">
    <citation type="submission" date="2020-07" db="EMBL/GenBank/DDBJ databases">
        <title>Metabolic diversity and evolutionary history of the archaeal phylum ###Micrarchaeota### uncovered from a freshwater lake metagenome.</title>
        <authorList>
            <person name="Kadnikov V.V."/>
            <person name="Savvichev A.S."/>
            <person name="Mardanov A.V."/>
            <person name="Beletsky A.V."/>
            <person name="Chupakov A.V."/>
            <person name="Kokryatskaya N.M."/>
            <person name="Pimenov N.V."/>
            <person name="Ravin N.V."/>
        </authorList>
    </citation>
    <scope>NUCLEOTIDE SEQUENCE [LARGE SCALE GENOMIC DNA]</scope>
</reference>
<dbReference type="Proteomes" id="UP000510821">
    <property type="component" value="Chromosome"/>
</dbReference>
<name>A0A7D6BV21_FERL1</name>
<feature type="transmembrane region" description="Helical" evidence="1">
    <location>
        <begin position="6"/>
        <end position="25"/>
    </location>
</feature>
<sequence>MERDTLIKVFALVAIIFFIIEMFNLRPAVTSGPSTSSENTSNTTPLYASGNTTATLTSYSDYINVFKSGEDISANSSLDELKDIAGVGYINRVGGTVTLVLDYGANVSLVAEKIKEKFPDLNVTANALLSLPPEVELTTAAGKKNISINALIRIEVDPWLDIGDNVTLSVASLVVGNKIQGSLIARIVPTENEVVANATISGVGDNYTATVVLPWDMREVNTSKINEELSAQLSNVSINYAPDSFVAVKGLDSKSNETIEKIQNLSYVEEVSGDIIYVKEDFNDSARIEGDLREILGENATVDYTVSKISISFYSSNFSKDALLSVTGGQALIYRQTSLKLGEKITIDGRDYNLPSSTAPETMLLDSFAVGQNVSVQLKTERIGKRILNVELERVLGYA</sequence>
<evidence type="ECO:0000313" key="3">
    <source>
        <dbReference type="Proteomes" id="UP000510821"/>
    </source>
</evidence>
<evidence type="ECO:0000256" key="1">
    <source>
        <dbReference type="SAM" id="Phobius"/>
    </source>
</evidence>
<evidence type="ECO:0000313" key="2">
    <source>
        <dbReference type="EMBL" id="QLJ52944.1"/>
    </source>
</evidence>
<dbReference type="AlphaFoldDB" id="A0A7D6BV21"/>
<dbReference type="EMBL" id="CP058998">
    <property type="protein sequence ID" value="QLJ52944.1"/>
    <property type="molecule type" value="Genomic_DNA"/>
</dbReference>
<organism evidence="2 3">
    <name type="scientific">Fermentimicrarchaeum limneticum</name>
    <dbReference type="NCBI Taxonomy" id="2795018"/>
    <lineage>
        <taxon>Archaea</taxon>
        <taxon>Candidatus Micrarchaeota</taxon>
        <taxon>Candidatus Fermentimicrarchaeales</taxon>
        <taxon>Candidatus Fermentimicrarchaeaceae</taxon>
        <taxon>Candidatus Fermentimicrarchaeum</taxon>
    </lineage>
</organism>
<keyword evidence="1" id="KW-1133">Transmembrane helix</keyword>
<keyword evidence="1" id="KW-0472">Membrane</keyword>
<dbReference type="KEGG" id="flt:Sv326_0769"/>
<keyword evidence="1" id="KW-0812">Transmembrane</keyword>
<protein>
    <submittedName>
        <fullName evidence="2">Uncharacterized protein</fullName>
    </submittedName>
</protein>
<accession>A0A7D6BV21</accession>
<proteinExistence type="predicted"/>